<evidence type="ECO:0000256" key="5">
    <source>
        <dbReference type="SAM" id="Phobius"/>
    </source>
</evidence>
<feature type="transmembrane region" description="Helical" evidence="5">
    <location>
        <begin position="102"/>
        <end position="122"/>
    </location>
</feature>
<organism evidence="6 7">
    <name type="scientific">Rhizoctonia solani</name>
    <dbReference type="NCBI Taxonomy" id="456999"/>
    <lineage>
        <taxon>Eukaryota</taxon>
        <taxon>Fungi</taxon>
        <taxon>Dikarya</taxon>
        <taxon>Basidiomycota</taxon>
        <taxon>Agaricomycotina</taxon>
        <taxon>Agaricomycetes</taxon>
        <taxon>Cantharellales</taxon>
        <taxon>Ceratobasidiaceae</taxon>
        <taxon>Rhizoctonia</taxon>
    </lineage>
</organism>
<dbReference type="Pfam" id="PF04479">
    <property type="entry name" value="RTA1"/>
    <property type="match status" value="2"/>
</dbReference>
<evidence type="ECO:0000256" key="2">
    <source>
        <dbReference type="ARBA" id="ARBA00022692"/>
    </source>
</evidence>
<dbReference type="EMBL" id="JACYCC010000025">
    <property type="protein sequence ID" value="KAF8684571.1"/>
    <property type="molecule type" value="Genomic_DNA"/>
</dbReference>
<sequence>MFFSKSRFVSLFVGVVLQSVYVLDQSDSTTKETPLKYTPNKTAAIIAGSLYMLTAGAMCIWGTRYWGRYMLSMIIGSACYAGGLYLRLIVGEDMGSVMKYATMNLIILLSPCGFIAGVYMLLGRLAIHLDATDFLLIRPNILTKISDVLTFFMQAAGGSMTAGDNANMRNIGSKVCPPSLSIDIQPGLTSVQVFLVGLVAQLISFLGYTLIFGIFVYRLWTLRRNEWNSRPHGIMSHWLALVVAMALSCQNIIVRSVFRVIENAQGRNGIFATQEQYFYMMDVVVLWVAVRSRVHGNLATKISHRLRYHGRKERQQQSRRIDVHLIEVLTFDFFWLRLIMQGGLALSLCNDGAATYLGFRSTVAPRRTLGIDIAHALFLAAHDTDSSLSLVPSLFTRFFAEPA</sequence>
<comment type="caution">
    <text evidence="6">The sequence shown here is derived from an EMBL/GenBank/DDBJ whole genome shotgun (WGS) entry which is preliminary data.</text>
</comment>
<evidence type="ECO:0000313" key="6">
    <source>
        <dbReference type="EMBL" id="KAF8684571.1"/>
    </source>
</evidence>
<comment type="subcellular location">
    <subcellularLocation>
        <location evidence="1">Membrane</location>
        <topology evidence="1">Multi-pass membrane protein</topology>
    </subcellularLocation>
</comment>
<gene>
    <name evidence="6" type="ORF">RHS04_01385</name>
</gene>
<reference evidence="6" key="1">
    <citation type="submission" date="2020-09" db="EMBL/GenBank/DDBJ databases">
        <title>Comparative genome analyses of four rice-infecting Rhizoctonia solani isolates reveal extensive enrichment of homogalacturonan modification genes.</title>
        <authorList>
            <person name="Lee D.-Y."/>
            <person name="Jeon J."/>
            <person name="Kim K.-T."/>
            <person name="Cheong K."/>
            <person name="Song H."/>
            <person name="Choi G."/>
            <person name="Ko J."/>
            <person name="Opiyo S.O."/>
            <person name="Zuo S."/>
            <person name="Madhav S."/>
            <person name="Lee Y.-H."/>
            <person name="Wang G.-L."/>
        </authorList>
    </citation>
    <scope>NUCLEOTIDE SEQUENCE</scope>
    <source>
        <strain evidence="6">AG1-IA YN-7</strain>
    </source>
</reference>
<dbReference type="PANTHER" id="PTHR31465:SF1">
    <property type="entry name" value="PROTEIN RTA1-RELATED"/>
    <property type="match status" value="1"/>
</dbReference>
<keyword evidence="3 5" id="KW-1133">Transmembrane helix</keyword>
<evidence type="ECO:0000256" key="3">
    <source>
        <dbReference type="ARBA" id="ARBA00022989"/>
    </source>
</evidence>
<dbReference type="Proteomes" id="UP000650582">
    <property type="component" value="Unassembled WGS sequence"/>
</dbReference>
<dbReference type="GO" id="GO:0016020">
    <property type="term" value="C:membrane"/>
    <property type="evidence" value="ECO:0007669"/>
    <property type="project" value="UniProtKB-SubCell"/>
</dbReference>
<dbReference type="AlphaFoldDB" id="A0A8H7LM69"/>
<feature type="transmembrane region" description="Helical" evidence="5">
    <location>
        <begin position="6"/>
        <end position="23"/>
    </location>
</feature>
<dbReference type="InterPro" id="IPR007568">
    <property type="entry name" value="RTA1"/>
</dbReference>
<name>A0A8H7LM69_9AGAM</name>
<evidence type="ECO:0000313" key="7">
    <source>
        <dbReference type="Proteomes" id="UP000650582"/>
    </source>
</evidence>
<dbReference type="PANTHER" id="PTHR31465">
    <property type="entry name" value="PROTEIN RTA1-RELATED"/>
    <property type="match status" value="1"/>
</dbReference>
<proteinExistence type="predicted"/>
<protein>
    <submittedName>
        <fullName evidence="6">RTA1 like protein</fullName>
    </submittedName>
</protein>
<feature type="transmembrane region" description="Helical" evidence="5">
    <location>
        <begin position="193"/>
        <end position="217"/>
    </location>
</feature>
<feature type="transmembrane region" description="Helical" evidence="5">
    <location>
        <begin position="43"/>
        <end position="63"/>
    </location>
</feature>
<keyword evidence="4 5" id="KW-0472">Membrane</keyword>
<feature type="transmembrane region" description="Helical" evidence="5">
    <location>
        <begin position="69"/>
        <end position="90"/>
    </location>
</feature>
<keyword evidence="2 5" id="KW-0812">Transmembrane</keyword>
<feature type="transmembrane region" description="Helical" evidence="5">
    <location>
        <begin position="238"/>
        <end position="258"/>
    </location>
</feature>
<evidence type="ECO:0000256" key="1">
    <source>
        <dbReference type="ARBA" id="ARBA00004141"/>
    </source>
</evidence>
<accession>A0A8H7LM69</accession>
<evidence type="ECO:0000256" key="4">
    <source>
        <dbReference type="ARBA" id="ARBA00023136"/>
    </source>
</evidence>